<dbReference type="GO" id="GO:0008270">
    <property type="term" value="F:zinc ion binding"/>
    <property type="evidence" value="ECO:0007669"/>
    <property type="project" value="TreeGrafter"/>
</dbReference>
<dbReference type="InterPro" id="IPR002481">
    <property type="entry name" value="FUR"/>
</dbReference>
<keyword evidence="6" id="KW-0804">Transcription</keyword>
<evidence type="ECO:0000313" key="8">
    <source>
        <dbReference type="EMBL" id="GGI92033.1"/>
    </source>
</evidence>
<dbReference type="InterPro" id="IPR036390">
    <property type="entry name" value="WH_DNA-bd_sf"/>
</dbReference>
<keyword evidence="9" id="KW-1185">Reference proteome</keyword>
<dbReference type="Gene3D" id="3.30.1490.190">
    <property type="match status" value="1"/>
</dbReference>
<name>A0A917NE68_9GAMM</name>
<evidence type="ECO:0000313" key="9">
    <source>
        <dbReference type="Proteomes" id="UP000630149"/>
    </source>
</evidence>
<proteinExistence type="inferred from homology"/>
<dbReference type="RefSeq" id="WP_131777341.1">
    <property type="nucleotide sequence ID" value="NZ_BMOB01000012.1"/>
</dbReference>
<dbReference type="PANTHER" id="PTHR33202">
    <property type="entry name" value="ZINC UPTAKE REGULATION PROTEIN"/>
    <property type="match status" value="1"/>
</dbReference>
<evidence type="ECO:0000256" key="7">
    <source>
        <dbReference type="PIRSR" id="PIRSR602481-1"/>
    </source>
</evidence>
<comment type="similarity">
    <text evidence="1">Belongs to the Fur family.</text>
</comment>
<keyword evidence="2" id="KW-0678">Repressor</keyword>
<dbReference type="SUPFAM" id="SSF46785">
    <property type="entry name" value="Winged helix' DNA-binding domain"/>
    <property type="match status" value="1"/>
</dbReference>
<feature type="binding site" evidence="7">
    <location>
        <position position="100"/>
    </location>
    <ligand>
        <name>Zn(2+)</name>
        <dbReference type="ChEBI" id="CHEBI:29105"/>
    </ligand>
</feature>
<evidence type="ECO:0000256" key="2">
    <source>
        <dbReference type="ARBA" id="ARBA00022491"/>
    </source>
</evidence>
<evidence type="ECO:0000256" key="1">
    <source>
        <dbReference type="ARBA" id="ARBA00007957"/>
    </source>
</evidence>
<dbReference type="AlphaFoldDB" id="A0A917NE68"/>
<protein>
    <submittedName>
        <fullName evidence="8">Transcriptional repressor</fullName>
    </submittedName>
</protein>
<sequence>MMSSASFVQFCSTLGLRLTSLRREVLFILWQAQKPMKAYEVLQQLLKSKPNAKPPSIYRALDFFLSQGIVHKIESIQSFTLCCEPDKQLVSEVLMVCDHCRQVTEMHDQTLQLLVLKLAEAHAFKLRQDVIELKGTCQQCQGKRSNF</sequence>
<dbReference type="GO" id="GO:0045892">
    <property type="term" value="P:negative regulation of DNA-templated transcription"/>
    <property type="evidence" value="ECO:0007669"/>
    <property type="project" value="TreeGrafter"/>
</dbReference>
<dbReference type="EMBL" id="BMOB01000012">
    <property type="protein sequence ID" value="GGI92033.1"/>
    <property type="molecule type" value="Genomic_DNA"/>
</dbReference>
<comment type="cofactor">
    <cofactor evidence="7">
        <name>Zn(2+)</name>
        <dbReference type="ChEBI" id="CHEBI:29105"/>
    </cofactor>
    <text evidence="7">Binds 1 zinc ion per subunit.</text>
</comment>
<reference evidence="8" key="2">
    <citation type="submission" date="2020-09" db="EMBL/GenBank/DDBJ databases">
        <authorList>
            <person name="Sun Q."/>
            <person name="Ohkuma M."/>
        </authorList>
    </citation>
    <scope>NUCLEOTIDE SEQUENCE</scope>
    <source>
        <strain evidence="8">JCM 13919</strain>
    </source>
</reference>
<evidence type="ECO:0000256" key="5">
    <source>
        <dbReference type="ARBA" id="ARBA00023125"/>
    </source>
</evidence>
<evidence type="ECO:0000256" key="4">
    <source>
        <dbReference type="ARBA" id="ARBA00023015"/>
    </source>
</evidence>
<gene>
    <name evidence="8" type="ORF">GCM10007966_20880</name>
</gene>
<reference evidence="8" key="1">
    <citation type="journal article" date="2014" name="Int. J. Syst. Evol. Microbiol.">
        <title>Complete genome sequence of Corynebacterium casei LMG S-19264T (=DSM 44701T), isolated from a smear-ripened cheese.</title>
        <authorList>
            <consortium name="US DOE Joint Genome Institute (JGI-PGF)"/>
            <person name="Walter F."/>
            <person name="Albersmeier A."/>
            <person name="Kalinowski J."/>
            <person name="Ruckert C."/>
        </authorList>
    </citation>
    <scope>NUCLEOTIDE SEQUENCE</scope>
    <source>
        <strain evidence="8">JCM 13919</strain>
    </source>
</reference>
<keyword evidence="3 7" id="KW-0862">Zinc</keyword>
<dbReference type="Proteomes" id="UP000630149">
    <property type="component" value="Unassembled WGS sequence"/>
</dbReference>
<feature type="binding site" evidence="7">
    <location>
        <position position="140"/>
    </location>
    <ligand>
        <name>Zn(2+)</name>
        <dbReference type="ChEBI" id="CHEBI:29105"/>
    </ligand>
</feature>
<keyword evidence="4" id="KW-0805">Transcription regulation</keyword>
<dbReference type="PANTHER" id="PTHR33202:SF6">
    <property type="entry name" value="ZINC UPTAKE REGULATION PROTEIN"/>
    <property type="match status" value="1"/>
</dbReference>
<dbReference type="GO" id="GO:0000976">
    <property type="term" value="F:transcription cis-regulatory region binding"/>
    <property type="evidence" value="ECO:0007669"/>
    <property type="project" value="TreeGrafter"/>
</dbReference>
<dbReference type="OrthoDB" id="9801127at2"/>
<feature type="binding site" evidence="7">
    <location>
        <position position="137"/>
    </location>
    <ligand>
        <name>Zn(2+)</name>
        <dbReference type="ChEBI" id="CHEBI:29105"/>
    </ligand>
</feature>
<dbReference type="GO" id="GO:1900376">
    <property type="term" value="P:regulation of secondary metabolite biosynthetic process"/>
    <property type="evidence" value="ECO:0007669"/>
    <property type="project" value="TreeGrafter"/>
</dbReference>
<dbReference type="GO" id="GO:0005829">
    <property type="term" value="C:cytosol"/>
    <property type="evidence" value="ECO:0007669"/>
    <property type="project" value="TreeGrafter"/>
</dbReference>
<dbReference type="InterPro" id="IPR043135">
    <property type="entry name" value="Fur_C"/>
</dbReference>
<dbReference type="Pfam" id="PF01475">
    <property type="entry name" value="FUR"/>
    <property type="match status" value="1"/>
</dbReference>
<evidence type="ECO:0000256" key="6">
    <source>
        <dbReference type="ARBA" id="ARBA00023163"/>
    </source>
</evidence>
<keyword evidence="7" id="KW-0479">Metal-binding</keyword>
<evidence type="ECO:0000256" key="3">
    <source>
        <dbReference type="ARBA" id="ARBA00022833"/>
    </source>
</evidence>
<organism evidence="8 9">
    <name type="scientific">Legionella impletisoli</name>
    <dbReference type="NCBI Taxonomy" id="343510"/>
    <lineage>
        <taxon>Bacteria</taxon>
        <taxon>Pseudomonadati</taxon>
        <taxon>Pseudomonadota</taxon>
        <taxon>Gammaproteobacteria</taxon>
        <taxon>Legionellales</taxon>
        <taxon>Legionellaceae</taxon>
        <taxon>Legionella</taxon>
    </lineage>
</organism>
<accession>A0A917NE68</accession>
<feature type="binding site" evidence="7">
    <location>
        <position position="97"/>
    </location>
    <ligand>
        <name>Zn(2+)</name>
        <dbReference type="ChEBI" id="CHEBI:29105"/>
    </ligand>
</feature>
<dbReference type="InterPro" id="IPR036388">
    <property type="entry name" value="WH-like_DNA-bd_sf"/>
</dbReference>
<comment type="caution">
    <text evidence="8">The sequence shown here is derived from an EMBL/GenBank/DDBJ whole genome shotgun (WGS) entry which is preliminary data.</text>
</comment>
<dbReference type="Gene3D" id="1.10.10.10">
    <property type="entry name" value="Winged helix-like DNA-binding domain superfamily/Winged helix DNA-binding domain"/>
    <property type="match status" value="1"/>
</dbReference>
<dbReference type="GO" id="GO:0003700">
    <property type="term" value="F:DNA-binding transcription factor activity"/>
    <property type="evidence" value="ECO:0007669"/>
    <property type="project" value="InterPro"/>
</dbReference>
<keyword evidence="5" id="KW-0238">DNA-binding</keyword>